<reference evidence="1 2" key="1">
    <citation type="submission" date="2015-06" db="EMBL/GenBank/DDBJ databases">
        <title>Recapitulation of the evolution of biosynthetic gene clusters reveals hidden chemical diversity on bacterial genomes.</title>
        <authorList>
            <person name="Cruz-Morales P."/>
            <person name="Martinez-Guerrero C."/>
            <person name="Morales-Escalante M.A."/>
            <person name="Yanez-Guerra L.A."/>
            <person name="Kopp J.F."/>
            <person name="Feldmann J."/>
            <person name="Ramos-Aboites H.E."/>
            <person name="Barona-Gomez F."/>
        </authorList>
    </citation>
    <scope>NUCLEOTIDE SEQUENCE [LARGE SCALE GENOMIC DNA]</scope>
    <source>
        <strain evidence="1 2">ATCC 31245</strain>
    </source>
</reference>
<dbReference type="RefSeq" id="WP_048478086.1">
    <property type="nucleotide sequence ID" value="NZ_JBIRUD010000033.1"/>
</dbReference>
<dbReference type="PATRIC" id="fig|66430.4.peg.6894"/>
<evidence type="ECO:0000313" key="1">
    <source>
        <dbReference type="EMBL" id="KMO96035.1"/>
    </source>
</evidence>
<keyword evidence="2" id="KW-1185">Reference proteome</keyword>
<sequence length="144" mass="15491">MGTALRIDVGGAVVVLPWPGDDAGRRQVVRTAVGGPADAAVYRRRTRFHVHGKGQAERLAMNLPAWVLASVWRRMEIAYGFYGPVVVTGPQLGALDEAMAAEVRAVCAAVAEVREEWVTRQPAGERQARAELLAAARHRVAALA</sequence>
<dbReference type="OrthoDB" id="4248214at2"/>
<organism evidence="1 2">
    <name type="scientific">Streptomyces roseus</name>
    <dbReference type="NCBI Taxonomy" id="66430"/>
    <lineage>
        <taxon>Bacteria</taxon>
        <taxon>Bacillati</taxon>
        <taxon>Actinomycetota</taxon>
        <taxon>Actinomycetes</taxon>
        <taxon>Kitasatosporales</taxon>
        <taxon>Streptomycetaceae</taxon>
        <taxon>Streptomyces</taxon>
    </lineage>
</organism>
<name>A0A0J6XJ36_9ACTN</name>
<accession>A0A0J6XJ36</accession>
<dbReference type="AlphaFoldDB" id="A0A0J6XJ36"/>
<evidence type="ECO:0000313" key="2">
    <source>
        <dbReference type="Proteomes" id="UP000035932"/>
    </source>
</evidence>
<dbReference type="EMBL" id="LFML01000079">
    <property type="protein sequence ID" value="KMO96035.1"/>
    <property type="molecule type" value="Genomic_DNA"/>
</dbReference>
<proteinExistence type="predicted"/>
<comment type="caution">
    <text evidence="1">The sequence shown here is derived from an EMBL/GenBank/DDBJ whole genome shotgun (WGS) entry which is preliminary data.</text>
</comment>
<dbReference type="Proteomes" id="UP000035932">
    <property type="component" value="Unassembled WGS sequence"/>
</dbReference>
<gene>
    <name evidence="1" type="ORF">ACS04_20325</name>
</gene>
<protein>
    <submittedName>
        <fullName evidence="1">Uncharacterized protein</fullName>
    </submittedName>
</protein>